<evidence type="ECO:0000313" key="2">
    <source>
        <dbReference type="EMBL" id="MCY4725340.1"/>
    </source>
</evidence>
<dbReference type="Proteomes" id="UP001074726">
    <property type="component" value="Unassembled WGS sequence"/>
</dbReference>
<organism evidence="2 3">
    <name type="scientific">Nocardioides pini</name>
    <dbReference type="NCBI Taxonomy" id="2975053"/>
    <lineage>
        <taxon>Bacteria</taxon>
        <taxon>Bacillati</taxon>
        <taxon>Actinomycetota</taxon>
        <taxon>Actinomycetes</taxon>
        <taxon>Propionibacteriales</taxon>
        <taxon>Nocardioidaceae</taxon>
        <taxon>Nocardioides</taxon>
    </lineage>
</organism>
<evidence type="ECO:0000256" key="1">
    <source>
        <dbReference type="SAM" id="SignalP"/>
    </source>
</evidence>
<feature type="signal peptide" evidence="1">
    <location>
        <begin position="1"/>
        <end position="32"/>
    </location>
</feature>
<gene>
    <name evidence="2" type="ORF">NYO98_03540</name>
</gene>
<dbReference type="EMBL" id="JAPPUX010000001">
    <property type="protein sequence ID" value="MCY4725340.1"/>
    <property type="molecule type" value="Genomic_DNA"/>
</dbReference>
<feature type="chain" id="PRO_5045683533" evidence="1">
    <location>
        <begin position="33"/>
        <end position="256"/>
    </location>
</feature>
<evidence type="ECO:0000313" key="3">
    <source>
        <dbReference type="Proteomes" id="UP001074726"/>
    </source>
</evidence>
<protein>
    <submittedName>
        <fullName evidence="2">Uncharacterized protein</fullName>
    </submittedName>
</protein>
<reference evidence="2" key="1">
    <citation type="submission" date="2022-08" db="EMBL/GenBank/DDBJ databases">
        <title>Genome sequencing of Nocardioides sp. STR2.</title>
        <authorList>
            <person name="So Y."/>
        </authorList>
    </citation>
    <scope>NUCLEOTIDE SEQUENCE</scope>
    <source>
        <strain evidence="2">STR2</strain>
    </source>
</reference>
<name>A0ABT4C8R4_9ACTN</name>
<comment type="caution">
    <text evidence="2">The sequence shown here is derived from an EMBL/GenBank/DDBJ whole genome shotgun (WGS) entry which is preliminary data.</text>
</comment>
<dbReference type="RefSeq" id="WP_268110145.1">
    <property type="nucleotide sequence ID" value="NZ_JAPPUX010000001.1"/>
</dbReference>
<proteinExistence type="predicted"/>
<accession>A0ABT4C8R4</accession>
<sequence length="256" mass="27064">MPRRVLRLAVLTTASAAVATTLGLAAAVPAMADDSPAPVTVDDVVTVEARSTDFGGVSVIDVLANDSAAEGEVLEICRVQAPERGLSVAEAEPDGSFTIDIPDASFTSGVSGGTLEEGAREHLAVLSWANRPGTYRFTYWACDTEHLTPATVTVTVTRTPEVTVRKTDHPGRLRFTNPRTSPAVVFYGGLDEERPDGRVRLAPGTRTTQRVERRAIRWVALSPRTGEILGDGVVRGIRLPGLGAGAPRPRTTSSPG</sequence>
<keyword evidence="3" id="KW-1185">Reference proteome</keyword>
<dbReference type="Pfam" id="PF17963">
    <property type="entry name" value="Big_9"/>
    <property type="match status" value="1"/>
</dbReference>
<keyword evidence="1" id="KW-0732">Signal</keyword>